<keyword evidence="3" id="KW-1185">Reference proteome</keyword>
<sequence>MTRLADCLKPTAQIGAQPSGSETPLGAFPPPRPETHISIPMRELTEDTTRADAARTRGQFLARQDMWDTLLHEIHQADMARATTGQGLPVAELLAFGARTDVVQAADTAIRDGCACDDPALTAGINALEALRHDLDTTPDTAPYLATILAQTHLDIGWAWRGNDWRDGLPEDRRQKCAAHFDRATGLMAPYNGVELNSPLVAATQCALLAGASDPNQRISDDYEDLIDLDPHNFRHMRALGHYLLPRWFGSYAELDRQAKNTAARTRDIWGDGGYTWVCFDAIARDAGAFDRLDADRFIAGLHDIVAARPDQATVNLLAAYCALTLPLDASSDARPNDRHADKRARVAASADWLIRDHLTELHPMIWAHALDRFDNNATVGSVERFAARGRRSAFRVLGEVFGDDIRRGTHITFTETGLSMRSI</sequence>
<dbReference type="Proteomes" id="UP001191082">
    <property type="component" value="Unassembled WGS sequence"/>
</dbReference>
<evidence type="ECO:0000313" key="3">
    <source>
        <dbReference type="Proteomes" id="UP001191082"/>
    </source>
</evidence>
<protein>
    <recommendedName>
        <fullName evidence="4">DUF4034 domain-containing protein</fullName>
    </recommendedName>
</protein>
<name>A0ABY2X8W2_9RHOB</name>
<feature type="region of interest" description="Disordered" evidence="1">
    <location>
        <begin position="1"/>
        <end position="39"/>
    </location>
</feature>
<accession>A0ABY2X8W2</accession>
<dbReference type="EMBL" id="VCPC01000002">
    <property type="protein sequence ID" value="TMV12786.1"/>
    <property type="molecule type" value="Genomic_DNA"/>
</dbReference>
<reference evidence="2 3" key="1">
    <citation type="submission" date="2019-05" db="EMBL/GenBank/DDBJ databases">
        <title>Marivita sp. nov. isolated from sea sediment.</title>
        <authorList>
            <person name="Kim W."/>
        </authorList>
    </citation>
    <scope>NUCLEOTIDE SEQUENCE [LARGE SCALE GENOMIC DNA]</scope>
    <source>
        <strain evidence="2 3">CAU 1492</strain>
    </source>
</reference>
<evidence type="ECO:0008006" key="4">
    <source>
        <dbReference type="Google" id="ProtNLM"/>
    </source>
</evidence>
<comment type="caution">
    <text evidence="2">The sequence shown here is derived from an EMBL/GenBank/DDBJ whole genome shotgun (WGS) entry which is preliminary data.</text>
</comment>
<evidence type="ECO:0000256" key="1">
    <source>
        <dbReference type="SAM" id="MobiDB-lite"/>
    </source>
</evidence>
<organism evidence="2 3">
    <name type="scientific">Arenibacterium halophilum</name>
    <dbReference type="NCBI Taxonomy" id="2583821"/>
    <lineage>
        <taxon>Bacteria</taxon>
        <taxon>Pseudomonadati</taxon>
        <taxon>Pseudomonadota</taxon>
        <taxon>Alphaproteobacteria</taxon>
        <taxon>Rhodobacterales</taxon>
        <taxon>Paracoccaceae</taxon>
        <taxon>Arenibacterium</taxon>
    </lineage>
</organism>
<proteinExistence type="predicted"/>
<gene>
    <name evidence="2" type="ORF">FGK64_08250</name>
</gene>
<evidence type="ECO:0000313" key="2">
    <source>
        <dbReference type="EMBL" id="TMV12786.1"/>
    </source>
</evidence>